<keyword evidence="2" id="KW-0732">Signal</keyword>
<dbReference type="PROSITE" id="PS51257">
    <property type="entry name" value="PROKAR_LIPOPROTEIN"/>
    <property type="match status" value="1"/>
</dbReference>
<feature type="region of interest" description="Disordered" evidence="1">
    <location>
        <begin position="39"/>
        <end position="61"/>
    </location>
</feature>
<evidence type="ECO:0000313" key="4">
    <source>
        <dbReference type="EMBL" id="GAA2224119.1"/>
    </source>
</evidence>
<dbReference type="InterPro" id="IPR014710">
    <property type="entry name" value="RmlC-like_jellyroll"/>
</dbReference>
<dbReference type="Pfam" id="PF07883">
    <property type="entry name" value="Cupin_2"/>
    <property type="match status" value="1"/>
</dbReference>
<feature type="chain" id="PRO_5047513493" description="Cupin type-2 domain-containing protein" evidence="2">
    <location>
        <begin position="28"/>
        <end position="184"/>
    </location>
</feature>
<evidence type="ECO:0000256" key="2">
    <source>
        <dbReference type="SAM" id="SignalP"/>
    </source>
</evidence>
<gene>
    <name evidence="4" type="ORF">GCM10009851_04320</name>
</gene>
<evidence type="ECO:0000259" key="3">
    <source>
        <dbReference type="Pfam" id="PF07883"/>
    </source>
</evidence>
<sequence length="184" mass="18666">MPAQRTVRIRLAGLAIAALVLAATGCAADPGVITASPTIAASPTPTTSHTAAAPATAAATASPAPVTVEELGRGEQEAAVDVEVTGPAQVAFRRITIAPGAGTGQHCHDGQLIAVVEQGVFTHYAPIYPGGVHEYQAGDSIVEGAHYVHEGRNEGTEDVVLLVSYVIEAGQPLAETDLTKCDAP</sequence>
<evidence type="ECO:0000313" key="5">
    <source>
        <dbReference type="Proteomes" id="UP001500929"/>
    </source>
</evidence>
<dbReference type="EMBL" id="BAAAQY010000001">
    <property type="protein sequence ID" value="GAA2224119.1"/>
    <property type="molecule type" value="Genomic_DNA"/>
</dbReference>
<evidence type="ECO:0000256" key="1">
    <source>
        <dbReference type="SAM" id="MobiDB-lite"/>
    </source>
</evidence>
<dbReference type="InterPro" id="IPR011051">
    <property type="entry name" value="RmlC_Cupin_sf"/>
</dbReference>
<organism evidence="4 5">
    <name type="scientific">Herbiconiux moechotypicola</name>
    <dbReference type="NCBI Taxonomy" id="637393"/>
    <lineage>
        <taxon>Bacteria</taxon>
        <taxon>Bacillati</taxon>
        <taxon>Actinomycetota</taxon>
        <taxon>Actinomycetes</taxon>
        <taxon>Micrococcales</taxon>
        <taxon>Microbacteriaceae</taxon>
        <taxon>Herbiconiux</taxon>
    </lineage>
</organism>
<dbReference type="Proteomes" id="UP001500929">
    <property type="component" value="Unassembled WGS sequence"/>
</dbReference>
<feature type="signal peptide" evidence="2">
    <location>
        <begin position="1"/>
        <end position="27"/>
    </location>
</feature>
<dbReference type="InterPro" id="IPR013096">
    <property type="entry name" value="Cupin_2"/>
</dbReference>
<dbReference type="RefSeq" id="WP_259477633.1">
    <property type="nucleotide sequence ID" value="NZ_BAAAQY010000001.1"/>
</dbReference>
<feature type="domain" description="Cupin type-2" evidence="3">
    <location>
        <begin position="94"/>
        <end position="164"/>
    </location>
</feature>
<protein>
    <recommendedName>
        <fullName evidence="3">Cupin type-2 domain-containing protein</fullName>
    </recommendedName>
</protein>
<comment type="caution">
    <text evidence="4">The sequence shown here is derived from an EMBL/GenBank/DDBJ whole genome shotgun (WGS) entry which is preliminary data.</text>
</comment>
<accession>A0ABN3D8K5</accession>
<dbReference type="SUPFAM" id="SSF51182">
    <property type="entry name" value="RmlC-like cupins"/>
    <property type="match status" value="1"/>
</dbReference>
<keyword evidence="5" id="KW-1185">Reference proteome</keyword>
<reference evidence="4 5" key="1">
    <citation type="journal article" date="2019" name="Int. J. Syst. Evol. Microbiol.">
        <title>The Global Catalogue of Microorganisms (GCM) 10K type strain sequencing project: providing services to taxonomists for standard genome sequencing and annotation.</title>
        <authorList>
            <consortium name="The Broad Institute Genomics Platform"/>
            <consortium name="The Broad Institute Genome Sequencing Center for Infectious Disease"/>
            <person name="Wu L."/>
            <person name="Ma J."/>
        </authorList>
    </citation>
    <scope>NUCLEOTIDE SEQUENCE [LARGE SCALE GENOMIC DNA]</scope>
    <source>
        <strain evidence="4 5">JCM 16117</strain>
    </source>
</reference>
<dbReference type="Gene3D" id="2.60.120.10">
    <property type="entry name" value="Jelly Rolls"/>
    <property type="match status" value="1"/>
</dbReference>
<proteinExistence type="predicted"/>
<name>A0ABN3D8K5_9MICO</name>